<comment type="caution">
    <text evidence="1">The sequence shown here is derived from an EMBL/GenBank/DDBJ whole genome shotgun (WGS) entry which is preliminary data.</text>
</comment>
<accession>A0ABR8GWT0</accession>
<organism evidence="1 2">
    <name type="scientific">Scytonema hofmannii FACHB-248</name>
    <dbReference type="NCBI Taxonomy" id="1842502"/>
    <lineage>
        <taxon>Bacteria</taxon>
        <taxon>Bacillati</taxon>
        <taxon>Cyanobacteriota</taxon>
        <taxon>Cyanophyceae</taxon>
        <taxon>Nostocales</taxon>
        <taxon>Scytonemataceae</taxon>
        <taxon>Scytonema</taxon>
    </lineage>
</organism>
<gene>
    <name evidence="1" type="ORF">H6G81_23535</name>
</gene>
<sequence length="45" mass="4774">MSTPQMWSALPENPFAVARVVEINAEKSSTARISTSFTVGGNSCT</sequence>
<keyword evidence="2" id="KW-1185">Reference proteome</keyword>
<dbReference type="EMBL" id="JACJTA010000063">
    <property type="protein sequence ID" value="MBD2607416.1"/>
    <property type="molecule type" value="Genomic_DNA"/>
</dbReference>
<evidence type="ECO:0000313" key="2">
    <source>
        <dbReference type="Proteomes" id="UP000660380"/>
    </source>
</evidence>
<dbReference type="Proteomes" id="UP000660380">
    <property type="component" value="Unassembled WGS sequence"/>
</dbReference>
<evidence type="ECO:0000313" key="1">
    <source>
        <dbReference type="EMBL" id="MBD2607416.1"/>
    </source>
</evidence>
<dbReference type="RefSeq" id="WP_186227447.1">
    <property type="nucleotide sequence ID" value="NZ_JACJTA010000063.1"/>
</dbReference>
<reference evidence="1 2" key="1">
    <citation type="journal article" date="2020" name="ISME J.">
        <title>Comparative genomics reveals insights into cyanobacterial evolution and habitat adaptation.</title>
        <authorList>
            <person name="Chen M.Y."/>
            <person name="Teng W.K."/>
            <person name="Zhao L."/>
            <person name="Hu C.X."/>
            <person name="Zhou Y.K."/>
            <person name="Han B.P."/>
            <person name="Song L.R."/>
            <person name="Shu W.S."/>
        </authorList>
    </citation>
    <scope>NUCLEOTIDE SEQUENCE [LARGE SCALE GENOMIC DNA]</scope>
    <source>
        <strain evidence="1 2">FACHB-248</strain>
    </source>
</reference>
<proteinExistence type="predicted"/>
<name>A0ABR8GWT0_9CYAN</name>
<protein>
    <submittedName>
        <fullName evidence="1">Uncharacterized protein</fullName>
    </submittedName>
</protein>